<dbReference type="Proteomes" id="UP000729402">
    <property type="component" value="Unassembled WGS sequence"/>
</dbReference>
<keyword evidence="3" id="KW-1185">Reference proteome</keyword>
<organism evidence="2 3">
    <name type="scientific">Zizania palustris</name>
    <name type="common">Northern wild rice</name>
    <dbReference type="NCBI Taxonomy" id="103762"/>
    <lineage>
        <taxon>Eukaryota</taxon>
        <taxon>Viridiplantae</taxon>
        <taxon>Streptophyta</taxon>
        <taxon>Embryophyta</taxon>
        <taxon>Tracheophyta</taxon>
        <taxon>Spermatophyta</taxon>
        <taxon>Magnoliopsida</taxon>
        <taxon>Liliopsida</taxon>
        <taxon>Poales</taxon>
        <taxon>Poaceae</taxon>
        <taxon>BOP clade</taxon>
        <taxon>Oryzoideae</taxon>
        <taxon>Oryzeae</taxon>
        <taxon>Zizaniinae</taxon>
        <taxon>Zizania</taxon>
    </lineage>
</organism>
<name>A0A8J5SYM8_ZIZPA</name>
<reference evidence="2" key="1">
    <citation type="journal article" date="2021" name="bioRxiv">
        <title>Whole Genome Assembly and Annotation of Northern Wild Rice, Zizania palustris L., Supports a Whole Genome Duplication in the Zizania Genus.</title>
        <authorList>
            <person name="Haas M."/>
            <person name="Kono T."/>
            <person name="Macchietto M."/>
            <person name="Millas R."/>
            <person name="McGilp L."/>
            <person name="Shao M."/>
            <person name="Duquette J."/>
            <person name="Hirsch C.N."/>
            <person name="Kimball J."/>
        </authorList>
    </citation>
    <scope>NUCLEOTIDE SEQUENCE</scope>
    <source>
        <tissue evidence="2">Fresh leaf tissue</tissue>
    </source>
</reference>
<accession>A0A8J5SYM8</accession>
<evidence type="ECO:0000313" key="3">
    <source>
        <dbReference type="Proteomes" id="UP000729402"/>
    </source>
</evidence>
<reference evidence="2" key="2">
    <citation type="submission" date="2021-02" db="EMBL/GenBank/DDBJ databases">
        <authorList>
            <person name="Kimball J.A."/>
            <person name="Haas M.W."/>
            <person name="Macchietto M."/>
            <person name="Kono T."/>
            <person name="Duquette J."/>
            <person name="Shao M."/>
        </authorList>
    </citation>
    <scope>NUCLEOTIDE SEQUENCE</scope>
    <source>
        <tissue evidence="2">Fresh leaf tissue</tissue>
    </source>
</reference>
<evidence type="ECO:0000313" key="2">
    <source>
        <dbReference type="EMBL" id="KAG8069610.1"/>
    </source>
</evidence>
<sequence length="101" mass="10981">MEEADESLSGCGNETPTIHKGVIFMAERSSKIVALLGFYDGDLSSGEGWRGGGATPAPERWRRSGVVARAKRQRRCGTVQRSKMEEKGDDNVKPTVDSHST</sequence>
<protein>
    <submittedName>
        <fullName evidence="2">Uncharacterized protein</fullName>
    </submittedName>
</protein>
<proteinExistence type="predicted"/>
<feature type="region of interest" description="Disordered" evidence="1">
    <location>
        <begin position="46"/>
        <end position="101"/>
    </location>
</feature>
<dbReference type="EMBL" id="JAAALK010000283">
    <property type="protein sequence ID" value="KAG8069610.1"/>
    <property type="molecule type" value="Genomic_DNA"/>
</dbReference>
<gene>
    <name evidence="2" type="ORF">GUJ93_ZPchr0006g41825</name>
</gene>
<evidence type="ECO:0000256" key="1">
    <source>
        <dbReference type="SAM" id="MobiDB-lite"/>
    </source>
</evidence>
<feature type="compositionally biased region" description="Basic and acidic residues" evidence="1">
    <location>
        <begin position="82"/>
        <end position="92"/>
    </location>
</feature>
<comment type="caution">
    <text evidence="2">The sequence shown here is derived from an EMBL/GenBank/DDBJ whole genome shotgun (WGS) entry which is preliminary data.</text>
</comment>
<dbReference type="AlphaFoldDB" id="A0A8J5SYM8"/>